<name>A0ACC0VCN8_9HYPO</name>
<evidence type="ECO:0000313" key="2">
    <source>
        <dbReference type="Proteomes" id="UP001163324"/>
    </source>
</evidence>
<accession>A0ACC0VCN8</accession>
<sequence>MGAQESKPSAAQVWKASGPNSISQELVDSLQTSPETDASRQRTAELHIQTRVADELKKLQRKQNELIKTAHDKATADDANYDGGSGDDAGTSSYKVGKEVEALRHKLEERKQVRPLPDGVDAARAEVVRCLRENDRRPLDCWVEVERFKAEVKKMEDGWVDKVTS</sequence>
<comment type="caution">
    <text evidence="1">The sequence shown here is derived from an EMBL/GenBank/DDBJ whole genome shotgun (WGS) entry which is preliminary data.</text>
</comment>
<reference evidence="1" key="1">
    <citation type="submission" date="2022-10" db="EMBL/GenBank/DDBJ databases">
        <title>Complete Genome of Trichothecium roseum strain YXFP-22015, a Plant Pathogen Isolated from Citrus.</title>
        <authorList>
            <person name="Wang Y."/>
            <person name="Zhu L."/>
        </authorList>
    </citation>
    <scope>NUCLEOTIDE SEQUENCE</scope>
    <source>
        <strain evidence="1">YXFP-22015</strain>
    </source>
</reference>
<dbReference type="EMBL" id="CM047940">
    <property type="protein sequence ID" value="KAI9904212.1"/>
    <property type="molecule type" value="Genomic_DNA"/>
</dbReference>
<evidence type="ECO:0000313" key="1">
    <source>
        <dbReference type="EMBL" id="KAI9904212.1"/>
    </source>
</evidence>
<keyword evidence="2" id="KW-1185">Reference proteome</keyword>
<organism evidence="1 2">
    <name type="scientific">Trichothecium roseum</name>
    <dbReference type="NCBI Taxonomy" id="47278"/>
    <lineage>
        <taxon>Eukaryota</taxon>
        <taxon>Fungi</taxon>
        <taxon>Dikarya</taxon>
        <taxon>Ascomycota</taxon>
        <taxon>Pezizomycotina</taxon>
        <taxon>Sordariomycetes</taxon>
        <taxon>Hypocreomycetidae</taxon>
        <taxon>Hypocreales</taxon>
        <taxon>Hypocreales incertae sedis</taxon>
        <taxon>Trichothecium</taxon>
    </lineage>
</organism>
<gene>
    <name evidence="1" type="ORF">N3K66_000741</name>
</gene>
<dbReference type="Proteomes" id="UP001163324">
    <property type="component" value="Chromosome 1"/>
</dbReference>
<proteinExistence type="predicted"/>
<protein>
    <submittedName>
        <fullName evidence="1">Uncharacterized protein</fullName>
    </submittedName>
</protein>